<feature type="compositionally biased region" description="Polar residues" evidence="7">
    <location>
        <begin position="238"/>
        <end position="248"/>
    </location>
</feature>
<dbReference type="PROSITE" id="PS51285">
    <property type="entry name" value="AGC_KINASE_CTER"/>
    <property type="match status" value="1"/>
</dbReference>
<proteinExistence type="predicted"/>
<feature type="compositionally biased region" description="Basic residues" evidence="7">
    <location>
        <begin position="132"/>
        <end position="141"/>
    </location>
</feature>
<dbReference type="InterPro" id="IPR000961">
    <property type="entry name" value="AGC-kinase_C"/>
</dbReference>
<dbReference type="SMART" id="SM00133">
    <property type="entry name" value="S_TK_X"/>
    <property type="match status" value="1"/>
</dbReference>
<dbReference type="PROSITE" id="PS00108">
    <property type="entry name" value="PROTEIN_KINASE_ST"/>
    <property type="match status" value="1"/>
</dbReference>
<evidence type="ECO:0000256" key="3">
    <source>
        <dbReference type="ARBA" id="ARBA00022679"/>
    </source>
</evidence>
<dbReference type="GO" id="GO:0004674">
    <property type="term" value="F:protein serine/threonine kinase activity"/>
    <property type="evidence" value="ECO:0007669"/>
    <property type="project" value="UniProtKB-KW"/>
</dbReference>
<keyword evidence="4" id="KW-0547">Nucleotide-binding</keyword>
<keyword evidence="11" id="KW-1185">Reference proteome</keyword>
<evidence type="ECO:0000256" key="7">
    <source>
        <dbReference type="SAM" id="MobiDB-lite"/>
    </source>
</evidence>
<evidence type="ECO:0000259" key="8">
    <source>
        <dbReference type="PROSITE" id="PS50011"/>
    </source>
</evidence>
<dbReference type="Pfam" id="PF00069">
    <property type="entry name" value="Pkinase"/>
    <property type="match status" value="1"/>
</dbReference>
<keyword evidence="3" id="KW-0808">Transferase</keyword>
<dbReference type="PROSITE" id="PS50011">
    <property type="entry name" value="PROTEIN_KINASE_DOM"/>
    <property type="match status" value="1"/>
</dbReference>
<accession>A0A8H3FIN9</accession>
<evidence type="ECO:0000256" key="2">
    <source>
        <dbReference type="ARBA" id="ARBA00022553"/>
    </source>
</evidence>
<evidence type="ECO:0000256" key="5">
    <source>
        <dbReference type="ARBA" id="ARBA00022777"/>
    </source>
</evidence>
<feature type="compositionally biased region" description="Polar residues" evidence="7">
    <location>
        <begin position="27"/>
        <end position="37"/>
    </location>
</feature>
<evidence type="ECO:0000313" key="10">
    <source>
        <dbReference type="EMBL" id="CAF9921666.1"/>
    </source>
</evidence>
<dbReference type="Proteomes" id="UP000664169">
    <property type="component" value="Unassembled WGS sequence"/>
</dbReference>
<protein>
    <submittedName>
        <fullName evidence="10">Uncharacterized protein</fullName>
    </submittedName>
</protein>
<keyword evidence="6" id="KW-0067">ATP-binding</keyword>
<dbReference type="InterPro" id="IPR000719">
    <property type="entry name" value="Prot_kinase_dom"/>
</dbReference>
<evidence type="ECO:0000256" key="4">
    <source>
        <dbReference type="ARBA" id="ARBA00022741"/>
    </source>
</evidence>
<organism evidence="10 11">
    <name type="scientific">Gomphillus americanus</name>
    <dbReference type="NCBI Taxonomy" id="1940652"/>
    <lineage>
        <taxon>Eukaryota</taxon>
        <taxon>Fungi</taxon>
        <taxon>Dikarya</taxon>
        <taxon>Ascomycota</taxon>
        <taxon>Pezizomycotina</taxon>
        <taxon>Lecanoromycetes</taxon>
        <taxon>OSLEUM clade</taxon>
        <taxon>Ostropomycetidae</taxon>
        <taxon>Ostropales</taxon>
        <taxon>Graphidaceae</taxon>
        <taxon>Gomphilloideae</taxon>
        <taxon>Gomphillus</taxon>
    </lineage>
</organism>
<evidence type="ECO:0000256" key="1">
    <source>
        <dbReference type="ARBA" id="ARBA00022527"/>
    </source>
</evidence>
<comment type="caution">
    <text evidence="10">The sequence shown here is derived from an EMBL/GenBank/DDBJ whole genome shotgun (WGS) entry which is preliminary data.</text>
</comment>
<dbReference type="Gene3D" id="3.30.200.20">
    <property type="entry name" value="Phosphorylase Kinase, domain 1"/>
    <property type="match status" value="1"/>
</dbReference>
<dbReference type="CDD" id="cd05123">
    <property type="entry name" value="STKc_AGC"/>
    <property type="match status" value="1"/>
</dbReference>
<dbReference type="FunFam" id="1.10.510.10:FF:000048">
    <property type="entry name" value="Protein kinase C"/>
    <property type="match status" value="1"/>
</dbReference>
<reference evidence="10" key="1">
    <citation type="submission" date="2021-03" db="EMBL/GenBank/DDBJ databases">
        <authorList>
            <person name="Tagirdzhanova G."/>
        </authorList>
    </citation>
    <scope>NUCLEOTIDE SEQUENCE</scope>
</reference>
<dbReference type="FunFam" id="3.30.200.20:FF:000222">
    <property type="entry name" value="Serine/threonine-protein kinase psk1"/>
    <property type="match status" value="1"/>
</dbReference>
<feature type="domain" description="AGC-kinase C-terminal" evidence="9">
    <location>
        <begin position="561"/>
        <end position="636"/>
    </location>
</feature>
<dbReference type="GO" id="GO:0005524">
    <property type="term" value="F:ATP binding"/>
    <property type="evidence" value="ECO:0007669"/>
    <property type="project" value="UniProtKB-KW"/>
</dbReference>
<evidence type="ECO:0000259" key="9">
    <source>
        <dbReference type="PROSITE" id="PS51285"/>
    </source>
</evidence>
<feature type="region of interest" description="Disordered" evidence="7">
    <location>
        <begin position="218"/>
        <end position="257"/>
    </location>
</feature>
<sequence>MYGHRSTGRGEARTCDPIGDAGLPYSSPETTPASSPLSYAVGRDARIDDPLAMNAIEVLLLESDASTLRPFLSEIPPTPKTMIQESSTCMSRSISNPINIPSRGESRVRGASLLDVENTGIATTGFEPASSKNKKRRKRKIAQQENSNNVSDARLSFAPTPVMSGDESEFSIHHFSKKNLSLNTSLANSPFIRPLSRTSSLTNGISALRQQVEEIRLARTSSNTGSPRSPLESRPKSSDVSSVTSGYQSAAEEERLPMDSYELTLNEDFISDAIEETRSSDPLSPLFNQFHRRMSAQDFDVLTCLGKGSFGTVHLVKQKATGKLFAQKMFRKASLTVRKTLIEQTKTERAILENINRHPFIVNLYYAFQDQEKLYLILEYAQGGELFTHLAAEHMFPEETAAFYMAEMIVALNYLHETGIVYRDLKPENCLLDADGHLLLTDFGLSKEVAAEEADRCNSILGTWEYMAPEVIEGKFYDKAVDWWSLGAVAFDLLTGNPPFTGNNNAKIQEKILKAKIKFPYFLTPDAKDLLTRLLRRDPRKRLGSNMPKDLQALKTHRFFRKLDWRKLENRELEPPIQPVVTDPALAENFSPEFTQLALSPRADFSGVRPWDDDEDPSNPFGGFSYVASKSLFRNEGFLSMAMQLEEEQADMMMLD</sequence>
<dbReference type="AlphaFoldDB" id="A0A8H3FIN9"/>
<feature type="domain" description="Protein kinase" evidence="8">
    <location>
        <begin position="299"/>
        <end position="560"/>
    </location>
</feature>
<gene>
    <name evidence="10" type="ORF">GOMPHAMPRED_002356</name>
</gene>
<name>A0A8H3FIN9_9LECA</name>
<dbReference type="SMART" id="SM00220">
    <property type="entry name" value="S_TKc"/>
    <property type="match status" value="1"/>
</dbReference>
<dbReference type="InterPro" id="IPR008271">
    <property type="entry name" value="Ser/Thr_kinase_AS"/>
</dbReference>
<dbReference type="Gene3D" id="1.10.510.10">
    <property type="entry name" value="Transferase(Phosphotransferase) domain 1"/>
    <property type="match status" value="1"/>
</dbReference>
<dbReference type="EMBL" id="CAJPDQ010000017">
    <property type="protein sequence ID" value="CAF9921666.1"/>
    <property type="molecule type" value="Genomic_DNA"/>
</dbReference>
<evidence type="ECO:0000256" key="6">
    <source>
        <dbReference type="ARBA" id="ARBA00022840"/>
    </source>
</evidence>
<keyword evidence="2" id="KW-0597">Phosphoprotein</keyword>
<feature type="region of interest" description="Disordered" evidence="7">
    <location>
        <begin position="124"/>
        <end position="167"/>
    </location>
</feature>
<dbReference type="InterPro" id="IPR045270">
    <property type="entry name" value="STKc_AGC"/>
</dbReference>
<dbReference type="InterPro" id="IPR011009">
    <property type="entry name" value="Kinase-like_dom_sf"/>
</dbReference>
<keyword evidence="5" id="KW-0418">Kinase</keyword>
<keyword evidence="1" id="KW-0723">Serine/threonine-protein kinase</keyword>
<evidence type="ECO:0000313" key="11">
    <source>
        <dbReference type="Proteomes" id="UP000664169"/>
    </source>
</evidence>
<dbReference type="PANTHER" id="PTHR24351">
    <property type="entry name" value="RIBOSOMAL PROTEIN S6 KINASE"/>
    <property type="match status" value="1"/>
</dbReference>
<feature type="region of interest" description="Disordered" evidence="7">
    <location>
        <begin position="1"/>
        <end position="37"/>
    </location>
</feature>
<dbReference type="OrthoDB" id="63267at2759"/>
<dbReference type="SUPFAM" id="SSF56112">
    <property type="entry name" value="Protein kinase-like (PK-like)"/>
    <property type="match status" value="1"/>
</dbReference>